<keyword evidence="2" id="KW-1185">Reference proteome</keyword>
<dbReference type="AlphaFoldDB" id="F2NU02"/>
<evidence type="ECO:0000313" key="1">
    <source>
        <dbReference type="EMBL" id="AEB15334.1"/>
    </source>
</evidence>
<sequence>MLKGELEIDGLFEWWSDKNEANIKKHHYSFKEVEKIFNDPYFYEIYDIEHSDEEQARYFGLGIIEEKCLVLQVSYTEEERIHIITARDATPKEREVYFERLRRAYC</sequence>
<dbReference type="HOGENOM" id="CLU_149290_1_1_12"/>
<organism evidence="1 2">
    <name type="scientific">Treponema succinifaciens (strain ATCC 33096 / DSM 2489 / 6091)</name>
    <dbReference type="NCBI Taxonomy" id="869209"/>
    <lineage>
        <taxon>Bacteria</taxon>
        <taxon>Pseudomonadati</taxon>
        <taxon>Spirochaetota</taxon>
        <taxon>Spirochaetia</taxon>
        <taxon>Spirochaetales</taxon>
        <taxon>Treponemataceae</taxon>
        <taxon>Treponema</taxon>
    </lineage>
</organism>
<dbReference type="eggNOG" id="COG2929">
    <property type="taxonomic scope" value="Bacteria"/>
</dbReference>
<reference evidence="1 2" key="1">
    <citation type="journal article" date="2011" name="Stand. Genomic Sci.">
        <title>Complete genome sequence of Treponema succinifaciens type strain (6091).</title>
        <authorList>
            <person name="Han C."/>
            <person name="Gronow S."/>
            <person name="Teshima H."/>
            <person name="Lapidus A."/>
            <person name="Nolan M."/>
            <person name="Lucas S."/>
            <person name="Hammon N."/>
            <person name="Deshpande S."/>
            <person name="Cheng J.F."/>
            <person name="Zeytun A."/>
            <person name="Tapia R."/>
            <person name="Goodwin L."/>
            <person name="Pitluck S."/>
            <person name="Liolios K."/>
            <person name="Pagani I."/>
            <person name="Ivanova N."/>
            <person name="Mavromatis K."/>
            <person name="Mikhailova N."/>
            <person name="Huntemann M."/>
            <person name="Pati A."/>
            <person name="Chen A."/>
            <person name="Palaniappan K."/>
            <person name="Land M."/>
            <person name="Hauser L."/>
            <person name="Brambilla E.M."/>
            <person name="Rohde M."/>
            <person name="Goker M."/>
            <person name="Woyke T."/>
            <person name="Bristow J."/>
            <person name="Eisen J.A."/>
            <person name="Markowitz V."/>
            <person name="Hugenholtz P."/>
            <person name="Kyrpides N.C."/>
            <person name="Klenk H.P."/>
            <person name="Detter J.C."/>
        </authorList>
    </citation>
    <scope>NUCLEOTIDE SEQUENCE [LARGE SCALE GENOMIC DNA]</scope>
    <source>
        <strain evidence="2">ATCC 33096 / DSM 2489 / 6091</strain>
    </source>
</reference>
<dbReference type="InterPro" id="IPR007460">
    <property type="entry name" value="BrnT_toxin"/>
</dbReference>
<dbReference type="Pfam" id="PF04365">
    <property type="entry name" value="BrnT_toxin"/>
    <property type="match status" value="1"/>
</dbReference>
<dbReference type="InterPro" id="IPR038573">
    <property type="entry name" value="BrnT_sf"/>
</dbReference>
<protein>
    <recommendedName>
        <fullName evidence="3">BrnT family toxin</fullName>
    </recommendedName>
</protein>
<evidence type="ECO:0008006" key="3">
    <source>
        <dbReference type="Google" id="ProtNLM"/>
    </source>
</evidence>
<dbReference type="GeneID" id="302999587"/>
<name>F2NU02_TRES6</name>
<proteinExistence type="predicted"/>
<dbReference type="STRING" id="869209.Tresu_2472"/>
<dbReference type="EMBL" id="CP002631">
    <property type="protein sequence ID" value="AEB15334.1"/>
    <property type="molecule type" value="Genomic_DNA"/>
</dbReference>
<gene>
    <name evidence="1" type="ordered locus">Tresu_2472</name>
</gene>
<dbReference type="Gene3D" id="3.10.450.530">
    <property type="entry name" value="Ribonuclease toxin, BrnT, of type II toxin-antitoxin system"/>
    <property type="match status" value="1"/>
</dbReference>
<evidence type="ECO:0000313" key="2">
    <source>
        <dbReference type="Proteomes" id="UP000006852"/>
    </source>
</evidence>
<dbReference type="KEGG" id="tsu:Tresu_2472"/>
<dbReference type="OrthoDB" id="361682at2"/>
<accession>F2NU02</accession>
<dbReference type="Proteomes" id="UP000006852">
    <property type="component" value="Chromosome"/>
</dbReference>
<dbReference type="RefSeq" id="WP_013702585.1">
    <property type="nucleotide sequence ID" value="NC_015385.1"/>
</dbReference>
<reference evidence="2" key="2">
    <citation type="submission" date="2011-04" db="EMBL/GenBank/DDBJ databases">
        <title>The complete genome of chromosome of Treponema succinifaciens DSM 2489.</title>
        <authorList>
            <person name="Lucas S."/>
            <person name="Copeland A."/>
            <person name="Lapidus A."/>
            <person name="Bruce D."/>
            <person name="Goodwin L."/>
            <person name="Pitluck S."/>
            <person name="Peters L."/>
            <person name="Kyrpides N."/>
            <person name="Mavromatis K."/>
            <person name="Ivanova N."/>
            <person name="Ovchinnikova G."/>
            <person name="Teshima H."/>
            <person name="Detter J.C."/>
            <person name="Tapia R."/>
            <person name="Han C."/>
            <person name="Land M."/>
            <person name="Hauser L."/>
            <person name="Markowitz V."/>
            <person name="Cheng J.-F."/>
            <person name="Hugenholtz P."/>
            <person name="Woyke T."/>
            <person name="Wu D."/>
            <person name="Gronow S."/>
            <person name="Wellnitz S."/>
            <person name="Brambilla E."/>
            <person name="Klenk H.-P."/>
            <person name="Eisen J.A."/>
        </authorList>
    </citation>
    <scope>NUCLEOTIDE SEQUENCE [LARGE SCALE GENOMIC DNA]</scope>
    <source>
        <strain evidence="2">ATCC 33096 / DSM 2489 / 6091</strain>
    </source>
</reference>